<feature type="compositionally biased region" description="Low complexity" evidence="6">
    <location>
        <begin position="72"/>
        <end position="89"/>
    </location>
</feature>
<name>A0A1E5KW27_9ENTE</name>
<dbReference type="EMBL" id="MIEK01000030">
    <property type="protein sequence ID" value="OEH82066.1"/>
    <property type="molecule type" value="Genomic_DNA"/>
</dbReference>
<comment type="caution">
    <text evidence="9">The sequence shown here is derived from an EMBL/GenBank/DDBJ whole genome shotgun (WGS) entry which is preliminary data.</text>
</comment>
<evidence type="ECO:0000256" key="6">
    <source>
        <dbReference type="SAM" id="MobiDB-lite"/>
    </source>
</evidence>
<feature type="domain" description="Phage shock protein PspC N-terminal" evidence="8">
    <location>
        <begin position="3"/>
        <end position="61"/>
    </location>
</feature>
<dbReference type="InterPro" id="IPR052027">
    <property type="entry name" value="PspC"/>
</dbReference>
<comment type="subcellular location">
    <subcellularLocation>
        <location evidence="1">Cell membrane</location>
        <topology evidence="1">Single-pass membrane protein</topology>
    </subcellularLocation>
</comment>
<evidence type="ECO:0000259" key="8">
    <source>
        <dbReference type="Pfam" id="PF04024"/>
    </source>
</evidence>
<protein>
    <submittedName>
        <fullName evidence="9">PspC family transcriptional regulator</fullName>
    </submittedName>
</protein>
<proteinExistence type="predicted"/>
<evidence type="ECO:0000313" key="9">
    <source>
        <dbReference type="EMBL" id="OEH82066.1"/>
    </source>
</evidence>
<dbReference type="RefSeq" id="WP_069699003.1">
    <property type="nucleotide sequence ID" value="NZ_JAGGMA010000038.1"/>
</dbReference>
<keyword evidence="2" id="KW-1003">Cell membrane</keyword>
<keyword evidence="4 7" id="KW-1133">Transmembrane helix</keyword>
<keyword evidence="10" id="KW-1185">Reference proteome</keyword>
<dbReference type="PANTHER" id="PTHR33885:SF3">
    <property type="entry name" value="PHAGE SHOCK PROTEIN C"/>
    <property type="match status" value="1"/>
</dbReference>
<evidence type="ECO:0000313" key="10">
    <source>
        <dbReference type="Proteomes" id="UP000095256"/>
    </source>
</evidence>
<dbReference type="OrthoDB" id="9815286at2"/>
<evidence type="ECO:0000256" key="4">
    <source>
        <dbReference type="ARBA" id="ARBA00022989"/>
    </source>
</evidence>
<dbReference type="GO" id="GO:0005886">
    <property type="term" value="C:plasma membrane"/>
    <property type="evidence" value="ECO:0007669"/>
    <property type="project" value="UniProtKB-SubCell"/>
</dbReference>
<sequence>MNKRLTKSTNNVVLTGSLAGIAEWIGIDPTIVRVIYVALSFFSAGFPGIFLYIVLAILIPSGRRGGNGSSSGYGHNNPYNGNTRNGNPYANNAKQRKQAEKIDDDDWSDF</sequence>
<evidence type="ECO:0000256" key="1">
    <source>
        <dbReference type="ARBA" id="ARBA00004162"/>
    </source>
</evidence>
<evidence type="ECO:0000256" key="5">
    <source>
        <dbReference type="ARBA" id="ARBA00023136"/>
    </source>
</evidence>
<keyword evidence="3 7" id="KW-0812">Transmembrane</keyword>
<accession>A0A1E5KW27</accession>
<dbReference type="InterPro" id="IPR007168">
    <property type="entry name" value="Phageshock_PspC_N"/>
</dbReference>
<feature type="region of interest" description="Disordered" evidence="6">
    <location>
        <begin position="65"/>
        <end position="110"/>
    </location>
</feature>
<dbReference type="Pfam" id="PF04024">
    <property type="entry name" value="PspC"/>
    <property type="match status" value="1"/>
</dbReference>
<dbReference type="Proteomes" id="UP000095256">
    <property type="component" value="Unassembled WGS sequence"/>
</dbReference>
<evidence type="ECO:0000256" key="3">
    <source>
        <dbReference type="ARBA" id="ARBA00022692"/>
    </source>
</evidence>
<reference evidence="9 10" key="1">
    <citation type="submission" date="2016-09" db="EMBL/GenBank/DDBJ databases">
        <authorList>
            <person name="Capua I."/>
            <person name="De Benedictis P."/>
            <person name="Joannis T."/>
            <person name="Lombin L.H."/>
            <person name="Cattoli G."/>
        </authorList>
    </citation>
    <scope>NUCLEOTIDE SEQUENCE [LARGE SCALE GENOMIC DNA]</scope>
    <source>
        <strain evidence="9 10">LMG 25899</strain>
    </source>
</reference>
<gene>
    <name evidence="9" type="ORF">BCR26_14850</name>
</gene>
<organism evidence="9 10">
    <name type="scientific">Enterococcus rivorum</name>
    <dbReference type="NCBI Taxonomy" id="762845"/>
    <lineage>
        <taxon>Bacteria</taxon>
        <taxon>Bacillati</taxon>
        <taxon>Bacillota</taxon>
        <taxon>Bacilli</taxon>
        <taxon>Lactobacillales</taxon>
        <taxon>Enterococcaceae</taxon>
        <taxon>Enterococcus</taxon>
    </lineage>
</organism>
<evidence type="ECO:0000256" key="7">
    <source>
        <dbReference type="SAM" id="Phobius"/>
    </source>
</evidence>
<evidence type="ECO:0000256" key="2">
    <source>
        <dbReference type="ARBA" id="ARBA00022475"/>
    </source>
</evidence>
<dbReference type="AlphaFoldDB" id="A0A1E5KW27"/>
<dbReference type="STRING" id="762845.BCR26_14850"/>
<feature type="transmembrane region" description="Helical" evidence="7">
    <location>
        <begin position="33"/>
        <end position="59"/>
    </location>
</feature>
<keyword evidence="5 7" id="KW-0472">Membrane</keyword>
<dbReference type="PANTHER" id="PTHR33885">
    <property type="entry name" value="PHAGE SHOCK PROTEIN C"/>
    <property type="match status" value="1"/>
</dbReference>